<keyword evidence="3 7" id="KW-0645">Protease</keyword>
<name>A0A163K823_ABSGL</name>
<feature type="domain" description="USP" evidence="10">
    <location>
        <begin position="57"/>
        <end position="610"/>
    </location>
</feature>
<feature type="compositionally biased region" description="Polar residues" evidence="8">
    <location>
        <begin position="479"/>
        <end position="496"/>
    </location>
</feature>
<dbReference type="PROSITE" id="PS50235">
    <property type="entry name" value="USP_3"/>
    <property type="match status" value="1"/>
</dbReference>
<evidence type="ECO:0000256" key="3">
    <source>
        <dbReference type="ARBA" id="ARBA00022670"/>
    </source>
</evidence>
<dbReference type="InterPro" id="IPR018200">
    <property type="entry name" value="USP_CS"/>
</dbReference>
<dbReference type="GO" id="GO:0005829">
    <property type="term" value="C:cytosol"/>
    <property type="evidence" value="ECO:0007669"/>
    <property type="project" value="TreeGrafter"/>
</dbReference>
<comment type="catalytic activity">
    <reaction evidence="1 7">
        <text>Thiol-dependent hydrolysis of ester, thioester, amide, peptide and isopeptide bonds formed by the C-terminal Gly of ubiquitin (a 76-residue protein attached to proteins as an intracellular targeting signal).</text>
        <dbReference type="EC" id="3.4.19.12"/>
    </reaction>
</comment>
<dbReference type="Pfam" id="PF00443">
    <property type="entry name" value="UCH"/>
    <property type="match status" value="1"/>
</dbReference>
<evidence type="ECO:0000256" key="6">
    <source>
        <dbReference type="ARBA" id="ARBA00022807"/>
    </source>
</evidence>
<evidence type="ECO:0000256" key="2">
    <source>
        <dbReference type="ARBA" id="ARBA00009085"/>
    </source>
</evidence>
<dbReference type="GO" id="GO:0005634">
    <property type="term" value="C:nucleus"/>
    <property type="evidence" value="ECO:0007669"/>
    <property type="project" value="TreeGrafter"/>
</dbReference>
<keyword evidence="9" id="KW-1133">Transmembrane helix</keyword>
<sequence length="610" mass="67548">MSSSSTSYHLPAIAAMAGIALAASGYVISSTTSSESKKRRRRVKSKLMKERDDKYVLGLVNSGNSCFANSILQAMATLSCLRSYLAERVDEQGDEAGAQVPPNEFILQSVALALYSTIELLNRPLGRPRSIIPTDIIRALERKTHGSISSDQQDAHELFQIISSALTLEEEMQYKQQAPSLFDVGTLRHLTADSEPLSASSLDAFESSSFSSVGTFGGSMWSSFSVSAAGESLHRRPRRPRNPFTGLAASKISCLKCGYTAPIRHHTFDNISLPVPQTANCTLESCLSAYTKTDILTDYQCRKCTLLSTLDSLAHELETLVENSKDKTDGMAVLESQMERLKYALQNNMEADLADIPLTQPKTTACTSKQTMFANPPKSLCLHLSRSMYHPSGYVQKNHCNVKFPEYLDLAPYTTNGYLNTQDPSAALSSSSSDNNRSAPNTPPQMRTSRHSLVYLRNMAGKPFVPNQQDGLNVILPGQHQQSQQYGKDNGENGNKPSILPSLTIPTVRPIMYRLTAVIVHYGGGHESGHFITYRRKKLPTGQDARPPMGDYDHYQQHHPFHRQHSPYQSHSPLPAPPSKFWLCNDEVVEEVMIDTVLASAPYMLFYERE</sequence>
<keyword evidence="6 7" id="KW-0788">Thiol protease</keyword>
<dbReference type="Gene3D" id="3.90.70.10">
    <property type="entry name" value="Cysteine proteinases"/>
    <property type="match status" value="1"/>
</dbReference>
<keyword evidence="4 7" id="KW-0833">Ubl conjugation pathway</keyword>
<gene>
    <name evidence="11" type="primary">ABSGL_14442.1 scaffold 14663</name>
</gene>
<dbReference type="PANTHER" id="PTHR24006:SF888">
    <property type="entry name" value="UBIQUITIN CARBOXYL-TERMINAL HYDROLASE 30"/>
    <property type="match status" value="1"/>
</dbReference>
<dbReference type="InterPro" id="IPR028889">
    <property type="entry name" value="USP"/>
</dbReference>
<evidence type="ECO:0000256" key="7">
    <source>
        <dbReference type="RuleBase" id="RU366025"/>
    </source>
</evidence>
<dbReference type="InterPro" id="IPR050164">
    <property type="entry name" value="Peptidase_C19"/>
</dbReference>
<dbReference type="CDD" id="cd02662">
    <property type="entry name" value="Peptidase_C19F"/>
    <property type="match status" value="1"/>
</dbReference>
<dbReference type="InterPro" id="IPR001394">
    <property type="entry name" value="Peptidase_C19_UCH"/>
</dbReference>
<evidence type="ECO:0000256" key="4">
    <source>
        <dbReference type="ARBA" id="ARBA00022786"/>
    </source>
</evidence>
<accession>A0A163K823</accession>
<feature type="region of interest" description="Disordered" evidence="8">
    <location>
        <begin position="421"/>
        <end position="449"/>
    </location>
</feature>
<dbReference type="GO" id="GO:0006508">
    <property type="term" value="P:proteolysis"/>
    <property type="evidence" value="ECO:0007669"/>
    <property type="project" value="UniProtKB-KW"/>
</dbReference>
<dbReference type="EC" id="3.4.19.12" evidence="7"/>
<evidence type="ECO:0000313" key="12">
    <source>
        <dbReference type="Proteomes" id="UP000078561"/>
    </source>
</evidence>
<dbReference type="EMBL" id="LT554937">
    <property type="protein sequence ID" value="SAM08776.1"/>
    <property type="molecule type" value="Genomic_DNA"/>
</dbReference>
<dbReference type="PROSITE" id="PS00973">
    <property type="entry name" value="USP_2"/>
    <property type="match status" value="1"/>
</dbReference>
<evidence type="ECO:0000256" key="5">
    <source>
        <dbReference type="ARBA" id="ARBA00022801"/>
    </source>
</evidence>
<dbReference type="OMA" id="ICQIRAI"/>
<dbReference type="InParanoid" id="A0A163K823"/>
<feature type="transmembrane region" description="Helical" evidence="9">
    <location>
        <begin position="55"/>
        <end position="76"/>
    </location>
</feature>
<evidence type="ECO:0000256" key="1">
    <source>
        <dbReference type="ARBA" id="ARBA00000707"/>
    </source>
</evidence>
<dbReference type="PROSITE" id="PS00972">
    <property type="entry name" value="USP_1"/>
    <property type="match status" value="1"/>
</dbReference>
<dbReference type="PANTHER" id="PTHR24006">
    <property type="entry name" value="UBIQUITIN CARBOXYL-TERMINAL HYDROLASE"/>
    <property type="match status" value="1"/>
</dbReference>
<feature type="transmembrane region" description="Helical" evidence="9">
    <location>
        <begin position="12"/>
        <end position="34"/>
    </location>
</feature>
<dbReference type="GO" id="GO:0004843">
    <property type="term" value="F:cysteine-type deubiquitinase activity"/>
    <property type="evidence" value="ECO:0007669"/>
    <property type="project" value="UniProtKB-UniRule"/>
</dbReference>
<reference evidence="11" key="1">
    <citation type="submission" date="2016-04" db="EMBL/GenBank/DDBJ databases">
        <authorList>
            <person name="Evans L.H."/>
            <person name="Alamgir A."/>
            <person name="Owens N."/>
            <person name="Weber N.D."/>
            <person name="Virtaneva K."/>
            <person name="Barbian K."/>
            <person name="Babar A."/>
            <person name="Rosenke K."/>
        </authorList>
    </citation>
    <scope>NUCLEOTIDE SEQUENCE [LARGE SCALE GENOMIC DNA]</scope>
    <source>
        <strain evidence="11">CBS 101.48</strain>
    </source>
</reference>
<keyword evidence="12" id="KW-1185">Reference proteome</keyword>
<evidence type="ECO:0000259" key="10">
    <source>
        <dbReference type="PROSITE" id="PS50235"/>
    </source>
</evidence>
<dbReference type="GO" id="GO:0016579">
    <property type="term" value="P:protein deubiquitination"/>
    <property type="evidence" value="ECO:0007669"/>
    <property type="project" value="InterPro"/>
</dbReference>
<evidence type="ECO:0000256" key="8">
    <source>
        <dbReference type="SAM" id="MobiDB-lite"/>
    </source>
</evidence>
<keyword evidence="9" id="KW-0812">Transmembrane</keyword>
<feature type="region of interest" description="Disordered" evidence="8">
    <location>
        <begin position="479"/>
        <end position="501"/>
    </location>
</feature>
<dbReference type="STRING" id="4829.A0A163K823"/>
<organism evidence="11">
    <name type="scientific">Absidia glauca</name>
    <name type="common">Pin mould</name>
    <dbReference type="NCBI Taxonomy" id="4829"/>
    <lineage>
        <taxon>Eukaryota</taxon>
        <taxon>Fungi</taxon>
        <taxon>Fungi incertae sedis</taxon>
        <taxon>Mucoromycota</taxon>
        <taxon>Mucoromycotina</taxon>
        <taxon>Mucoromycetes</taxon>
        <taxon>Mucorales</taxon>
        <taxon>Cunninghamellaceae</taxon>
        <taxon>Absidia</taxon>
    </lineage>
</organism>
<dbReference type="Proteomes" id="UP000078561">
    <property type="component" value="Unassembled WGS sequence"/>
</dbReference>
<protein>
    <recommendedName>
        <fullName evidence="7">Ubiquitin carboxyl-terminal hydrolase</fullName>
        <ecNumber evidence="7">3.4.19.12</ecNumber>
    </recommendedName>
</protein>
<proteinExistence type="inferred from homology"/>
<keyword evidence="9" id="KW-0472">Membrane</keyword>
<comment type="similarity">
    <text evidence="2 7">Belongs to the peptidase C19 family.</text>
</comment>
<evidence type="ECO:0000256" key="9">
    <source>
        <dbReference type="SAM" id="Phobius"/>
    </source>
</evidence>
<dbReference type="SUPFAM" id="SSF54001">
    <property type="entry name" value="Cysteine proteinases"/>
    <property type="match status" value="1"/>
</dbReference>
<dbReference type="OrthoDB" id="2020758at2759"/>
<dbReference type="AlphaFoldDB" id="A0A163K823"/>
<keyword evidence="5 7" id="KW-0378">Hydrolase</keyword>
<dbReference type="InterPro" id="IPR038765">
    <property type="entry name" value="Papain-like_cys_pep_sf"/>
</dbReference>
<evidence type="ECO:0000313" key="11">
    <source>
        <dbReference type="EMBL" id="SAM08776.1"/>
    </source>
</evidence>
<feature type="compositionally biased region" description="Low complexity" evidence="8">
    <location>
        <begin position="425"/>
        <end position="440"/>
    </location>
</feature>
<dbReference type="FunCoup" id="A0A163K823">
    <property type="interactions" value="56"/>
</dbReference>